<dbReference type="RefSeq" id="XP_004499257.2">
    <property type="nucleotide sequence ID" value="XM_004499200.2"/>
</dbReference>
<dbReference type="Proteomes" id="UP000087171">
    <property type="component" value="Chromosome Ca4"/>
</dbReference>
<dbReference type="GO" id="GO:0006355">
    <property type="term" value="P:regulation of DNA-templated transcription"/>
    <property type="evidence" value="ECO:0007669"/>
    <property type="project" value="InterPro"/>
</dbReference>
<accession>A0A1S2Y5U3</accession>
<protein>
    <submittedName>
        <fullName evidence="2">Auxin response factor 5-like</fullName>
    </submittedName>
</protein>
<sequence length="159" mass="17632">MEAKPSSTSMQKHKADQHIGLMEAKPCSTLIISVLFTETLNSELWHACAGPLVSLPHVDSPVYYFPQGQIEQGAAPTTRIPNYPNLPSQLLCQVQNLTLHADKETEEIYAQMSLQPLHHDVFIEVNNLSPLPSVGLKANVSKHLFCKTLTASDTIKRFL</sequence>
<dbReference type="GO" id="GO:0009725">
    <property type="term" value="P:response to hormone"/>
    <property type="evidence" value="ECO:0007669"/>
    <property type="project" value="InterPro"/>
</dbReference>
<proteinExistence type="predicted"/>
<dbReference type="AlphaFoldDB" id="A0A1S2Y5U3"/>
<dbReference type="KEGG" id="cam:101489090"/>
<evidence type="ECO:0000313" key="1">
    <source>
        <dbReference type="Proteomes" id="UP000087171"/>
    </source>
</evidence>
<reference evidence="1" key="1">
    <citation type="journal article" date="2013" name="Nat. Biotechnol.">
        <title>Draft genome sequence of chickpea (Cicer arietinum) provides a resource for trait improvement.</title>
        <authorList>
            <person name="Varshney R.K."/>
            <person name="Song C."/>
            <person name="Saxena R.K."/>
            <person name="Azam S."/>
            <person name="Yu S."/>
            <person name="Sharpe A.G."/>
            <person name="Cannon S."/>
            <person name="Baek J."/>
            <person name="Rosen B.D."/>
            <person name="Tar'an B."/>
            <person name="Millan T."/>
            <person name="Zhang X."/>
            <person name="Ramsay L.D."/>
            <person name="Iwata A."/>
            <person name="Wang Y."/>
            <person name="Nelson W."/>
            <person name="Farmer A.D."/>
            <person name="Gaur P.M."/>
            <person name="Soderlund C."/>
            <person name="Penmetsa R.V."/>
            <person name="Xu C."/>
            <person name="Bharti A.K."/>
            <person name="He W."/>
            <person name="Winter P."/>
            <person name="Zhao S."/>
            <person name="Hane J.K."/>
            <person name="Carrasquilla-Garcia N."/>
            <person name="Condie J.A."/>
            <person name="Upadhyaya H.D."/>
            <person name="Luo M.C."/>
            <person name="Thudi M."/>
            <person name="Gowda C.L."/>
            <person name="Singh N.P."/>
            <person name="Lichtenzveig J."/>
            <person name="Gali K.K."/>
            <person name="Rubio J."/>
            <person name="Nadarajan N."/>
            <person name="Dolezel J."/>
            <person name="Bansal K.C."/>
            <person name="Xu X."/>
            <person name="Edwards D."/>
            <person name="Zhang G."/>
            <person name="Kahl G."/>
            <person name="Gil J."/>
            <person name="Singh K.B."/>
            <person name="Datta S.K."/>
            <person name="Jackson S.A."/>
            <person name="Wang J."/>
            <person name="Cook D.R."/>
        </authorList>
    </citation>
    <scope>NUCLEOTIDE SEQUENCE [LARGE SCALE GENOMIC DNA]</scope>
    <source>
        <strain evidence="1">cv. CDC Frontier</strain>
    </source>
</reference>
<organism evidence="1 2">
    <name type="scientific">Cicer arietinum</name>
    <name type="common">Chickpea</name>
    <name type="synonym">Garbanzo</name>
    <dbReference type="NCBI Taxonomy" id="3827"/>
    <lineage>
        <taxon>Eukaryota</taxon>
        <taxon>Viridiplantae</taxon>
        <taxon>Streptophyta</taxon>
        <taxon>Embryophyta</taxon>
        <taxon>Tracheophyta</taxon>
        <taxon>Spermatophyta</taxon>
        <taxon>Magnoliopsida</taxon>
        <taxon>eudicotyledons</taxon>
        <taxon>Gunneridae</taxon>
        <taxon>Pentapetalae</taxon>
        <taxon>rosids</taxon>
        <taxon>fabids</taxon>
        <taxon>Fabales</taxon>
        <taxon>Fabaceae</taxon>
        <taxon>Papilionoideae</taxon>
        <taxon>50 kb inversion clade</taxon>
        <taxon>NPAAA clade</taxon>
        <taxon>Hologalegina</taxon>
        <taxon>IRL clade</taxon>
        <taxon>Cicereae</taxon>
        <taxon>Cicer</taxon>
    </lineage>
</organism>
<dbReference type="PaxDb" id="3827-XP_004499257.1"/>
<dbReference type="PANTHER" id="PTHR31384">
    <property type="entry name" value="AUXIN RESPONSE FACTOR 4-RELATED"/>
    <property type="match status" value="1"/>
</dbReference>
<dbReference type="GeneID" id="101489090"/>
<name>A0A1S2Y5U3_CICAR</name>
<dbReference type="STRING" id="3827.A0A1S2Y5U3"/>
<evidence type="ECO:0000313" key="2">
    <source>
        <dbReference type="RefSeq" id="XP_004499257.2"/>
    </source>
</evidence>
<dbReference type="PANTHER" id="PTHR31384:SF10">
    <property type="entry name" value="AUXIN RESPONSE FACTOR 5"/>
    <property type="match status" value="1"/>
</dbReference>
<dbReference type="OrthoDB" id="2016915at2759"/>
<gene>
    <name evidence="2" type="primary">LOC101489090</name>
</gene>
<dbReference type="eggNOG" id="ENOG502QQ0Y">
    <property type="taxonomic scope" value="Eukaryota"/>
</dbReference>
<dbReference type="GO" id="GO:0003677">
    <property type="term" value="F:DNA binding"/>
    <property type="evidence" value="ECO:0007669"/>
    <property type="project" value="InterPro"/>
</dbReference>
<keyword evidence="1" id="KW-1185">Reference proteome</keyword>
<dbReference type="InterPro" id="IPR044835">
    <property type="entry name" value="ARF_plant"/>
</dbReference>
<reference evidence="2" key="2">
    <citation type="submission" date="2025-08" db="UniProtKB">
        <authorList>
            <consortium name="RefSeq"/>
        </authorList>
    </citation>
    <scope>IDENTIFICATION</scope>
    <source>
        <tissue evidence="2">Etiolated seedlings</tissue>
    </source>
</reference>